<dbReference type="SUPFAM" id="SSF50370">
    <property type="entry name" value="Ricin B-like lectins"/>
    <property type="match status" value="1"/>
</dbReference>
<gene>
    <name evidence="2" type="ORF">RDB_LOCUS105941</name>
</gene>
<feature type="domain" description="Ricin B lectin" evidence="1">
    <location>
        <begin position="3"/>
        <end position="65"/>
    </location>
</feature>
<organism evidence="2 3">
    <name type="scientific">Rhizoctonia solani</name>
    <dbReference type="NCBI Taxonomy" id="456999"/>
    <lineage>
        <taxon>Eukaryota</taxon>
        <taxon>Fungi</taxon>
        <taxon>Dikarya</taxon>
        <taxon>Basidiomycota</taxon>
        <taxon>Agaricomycotina</taxon>
        <taxon>Agaricomycetes</taxon>
        <taxon>Cantharellales</taxon>
        <taxon>Ceratobasidiaceae</taxon>
        <taxon>Rhizoctonia</taxon>
    </lineage>
</organism>
<evidence type="ECO:0000313" key="2">
    <source>
        <dbReference type="EMBL" id="CAE6495567.1"/>
    </source>
</evidence>
<dbReference type="OrthoDB" id="538223at2759"/>
<dbReference type="Proteomes" id="UP000663853">
    <property type="component" value="Unassembled WGS sequence"/>
</dbReference>
<dbReference type="EMBL" id="CAJMXA010003436">
    <property type="protein sequence ID" value="CAE6495567.1"/>
    <property type="molecule type" value="Genomic_DNA"/>
</dbReference>
<dbReference type="InterPro" id="IPR000772">
    <property type="entry name" value="Ricin_B_lectin"/>
</dbReference>
<comment type="caution">
    <text evidence="2">The sequence shown here is derived from an EMBL/GenBank/DDBJ whole genome shotgun (WGS) entry which is preliminary data.</text>
</comment>
<feature type="non-terminal residue" evidence="2">
    <location>
        <position position="1"/>
    </location>
</feature>
<name>A0A8H3CSQ8_9AGAM</name>
<dbReference type="Pfam" id="PF14200">
    <property type="entry name" value="RicinB_lectin_2"/>
    <property type="match status" value="1"/>
</dbReference>
<reference evidence="2" key="1">
    <citation type="submission" date="2021-01" db="EMBL/GenBank/DDBJ databases">
        <authorList>
            <person name="Kaushik A."/>
        </authorList>
    </citation>
    <scope>NUCLEOTIDE SEQUENCE</scope>
    <source>
        <strain evidence="2">AG6-10EEA</strain>
    </source>
</reference>
<accession>A0A8H3CSQ8</accession>
<dbReference type="AlphaFoldDB" id="A0A8H3CSQ8"/>
<evidence type="ECO:0000313" key="3">
    <source>
        <dbReference type="Proteomes" id="UP000663853"/>
    </source>
</evidence>
<sequence>VSPGTYFIKNVMTGTVVDLHASNTAEGTVIDAYHYVGGNNQKVDLSGYGQHLIIRSVHSNSYIWVPYQLHASEILTKSSYTPQQWDISKVDRGFYISPVQYPEYVLDLFHGSDVNHAKIGLWKNLHADNHKWYFLPA</sequence>
<proteinExistence type="predicted"/>
<dbReference type="InterPro" id="IPR035992">
    <property type="entry name" value="Ricin_B-like_lectins"/>
</dbReference>
<evidence type="ECO:0000259" key="1">
    <source>
        <dbReference type="Pfam" id="PF14200"/>
    </source>
</evidence>
<dbReference type="Gene3D" id="2.80.10.50">
    <property type="match status" value="1"/>
</dbReference>
<protein>
    <recommendedName>
        <fullName evidence="1">Ricin B lectin domain-containing protein</fullName>
    </recommendedName>
</protein>